<dbReference type="SMART" id="SM00020">
    <property type="entry name" value="Tryp_SPc"/>
    <property type="match status" value="1"/>
</dbReference>
<dbReference type="GeneTree" id="ENSGT00940000154999"/>
<dbReference type="PANTHER" id="PTHR24253:SF159">
    <property type="entry name" value="SERINE PROTEASE 42"/>
    <property type="match status" value="1"/>
</dbReference>
<dbReference type="InterPro" id="IPR001314">
    <property type="entry name" value="Peptidase_S1A"/>
</dbReference>
<dbReference type="InterPro" id="IPR001254">
    <property type="entry name" value="Trypsin_dom"/>
</dbReference>
<dbReference type="InterPro" id="IPR033116">
    <property type="entry name" value="TRYPSIN_SER"/>
</dbReference>
<reference evidence="8" key="2">
    <citation type="submission" date="2025-09" db="UniProtKB">
        <authorList>
            <consortium name="Ensembl"/>
        </authorList>
    </citation>
    <scope>IDENTIFICATION</scope>
</reference>
<evidence type="ECO:0000313" key="9">
    <source>
        <dbReference type="Proteomes" id="UP000694569"/>
    </source>
</evidence>
<dbReference type="AlphaFoldDB" id="A0A8C5Q5W4"/>
<evidence type="ECO:0000256" key="3">
    <source>
        <dbReference type="ARBA" id="ARBA00022801"/>
    </source>
</evidence>
<dbReference type="Ensembl" id="ENSLLET00000033946.1">
    <property type="protein sequence ID" value="ENSLLEP00000032684.1"/>
    <property type="gene ID" value="ENSLLEG00000020699.1"/>
</dbReference>
<dbReference type="Pfam" id="PF00089">
    <property type="entry name" value="Trypsin"/>
    <property type="match status" value="1"/>
</dbReference>
<reference evidence="8" key="1">
    <citation type="submission" date="2025-08" db="UniProtKB">
        <authorList>
            <consortium name="Ensembl"/>
        </authorList>
    </citation>
    <scope>IDENTIFICATION</scope>
</reference>
<accession>A0A8C5Q5W4</accession>
<dbReference type="PANTHER" id="PTHR24253">
    <property type="entry name" value="TRANSMEMBRANE PROTEASE SERINE"/>
    <property type="match status" value="1"/>
</dbReference>
<evidence type="ECO:0000256" key="2">
    <source>
        <dbReference type="ARBA" id="ARBA00022729"/>
    </source>
</evidence>
<dbReference type="PROSITE" id="PS50240">
    <property type="entry name" value="TRYPSIN_DOM"/>
    <property type="match status" value="1"/>
</dbReference>
<evidence type="ECO:0000259" key="7">
    <source>
        <dbReference type="PROSITE" id="PS50240"/>
    </source>
</evidence>
<dbReference type="PROSITE" id="PS00135">
    <property type="entry name" value="TRYPSIN_SER"/>
    <property type="match status" value="1"/>
</dbReference>
<keyword evidence="2" id="KW-0732">Signal</keyword>
<keyword evidence="6" id="KW-0720">Serine protease</keyword>
<dbReference type="Gene3D" id="2.40.10.10">
    <property type="entry name" value="Trypsin-like serine proteases"/>
    <property type="match status" value="2"/>
</dbReference>
<evidence type="ECO:0000256" key="6">
    <source>
        <dbReference type="RuleBase" id="RU363034"/>
    </source>
</evidence>
<keyword evidence="4" id="KW-1015">Disulfide bond</keyword>
<dbReference type="InterPro" id="IPR043504">
    <property type="entry name" value="Peptidase_S1_PA_chymotrypsin"/>
</dbReference>
<name>A0A8C5Q5W4_9ANUR</name>
<dbReference type="GO" id="GO:0006508">
    <property type="term" value="P:proteolysis"/>
    <property type="evidence" value="ECO:0007669"/>
    <property type="project" value="UniProtKB-KW"/>
</dbReference>
<keyword evidence="9" id="KW-1185">Reference proteome</keyword>
<dbReference type="Proteomes" id="UP000694569">
    <property type="component" value="Unplaced"/>
</dbReference>
<dbReference type="InterPro" id="IPR018114">
    <property type="entry name" value="TRYPSIN_HIS"/>
</dbReference>
<dbReference type="SUPFAM" id="SSF50494">
    <property type="entry name" value="Trypsin-like serine proteases"/>
    <property type="match status" value="1"/>
</dbReference>
<dbReference type="CDD" id="cd00190">
    <property type="entry name" value="Tryp_SPc"/>
    <property type="match status" value="1"/>
</dbReference>
<dbReference type="PROSITE" id="PS00134">
    <property type="entry name" value="TRYPSIN_HIS"/>
    <property type="match status" value="1"/>
</dbReference>
<keyword evidence="3 6" id="KW-0378">Hydrolase</keyword>
<evidence type="ECO:0000256" key="4">
    <source>
        <dbReference type="ARBA" id="ARBA00023157"/>
    </source>
</evidence>
<evidence type="ECO:0000256" key="1">
    <source>
        <dbReference type="ARBA" id="ARBA00022670"/>
    </source>
</evidence>
<keyword evidence="5" id="KW-0325">Glycoprotein</keyword>
<dbReference type="InterPro" id="IPR009003">
    <property type="entry name" value="Peptidase_S1_PA"/>
</dbReference>
<dbReference type="OrthoDB" id="93664at2759"/>
<keyword evidence="1 6" id="KW-0645">Protease</keyword>
<protein>
    <recommendedName>
        <fullName evidence="7">Peptidase S1 domain-containing protein</fullName>
    </recommendedName>
</protein>
<feature type="domain" description="Peptidase S1" evidence="7">
    <location>
        <begin position="49"/>
        <end position="284"/>
    </location>
</feature>
<dbReference type="GO" id="GO:0004252">
    <property type="term" value="F:serine-type endopeptidase activity"/>
    <property type="evidence" value="ECO:0007669"/>
    <property type="project" value="InterPro"/>
</dbReference>
<evidence type="ECO:0000256" key="5">
    <source>
        <dbReference type="ARBA" id="ARBA00023180"/>
    </source>
</evidence>
<dbReference type="PRINTS" id="PR00722">
    <property type="entry name" value="CHYMOTRYPSIN"/>
</dbReference>
<proteinExistence type="predicted"/>
<dbReference type="FunFam" id="2.40.10.10:FF:000024">
    <property type="entry name" value="Serine protease 53"/>
    <property type="match status" value="1"/>
</dbReference>
<sequence length="306" mass="32982">MAVKYGACFCGSEIRCCSTAVKYGASHALSILPIAVSQECGVPKVSSRIVGGTDAVDGSWPWQISLQLSGRHICGGSLISNQWVLSAAHCFEKPFYASNYKVILGAHELSLPNTHQETSSVERIIVNELYTDTGSSGDIALIKLSNYFNYTDFIRPVCLATEPDSFPEGSDCWVTGWGDIRSDQSLQPPQTLQQVKLPLIFRDACNKMYNSTIEIQSDQICAGLEEGGKDSCQGDSGGPLVCQAQGIWYQVGVVSYGDGCALPNKPGVYTLVSSYRSWISAMSSSTVLLPSTLVPLLVGAIMFLLH</sequence>
<organism evidence="8 9">
    <name type="scientific">Leptobrachium leishanense</name>
    <name type="common">Leishan spiny toad</name>
    <dbReference type="NCBI Taxonomy" id="445787"/>
    <lineage>
        <taxon>Eukaryota</taxon>
        <taxon>Metazoa</taxon>
        <taxon>Chordata</taxon>
        <taxon>Craniata</taxon>
        <taxon>Vertebrata</taxon>
        <taxon>Euteleostomi</taxon>
        <taxon>Amphibia</taxon>
        <taxon>Batrachia</taxon>
        <taxon>Anura</taxon>
        <taxon>Pelobatoidea</taxon>
        <taxon>Megophryidae</taxon>
        <taxon>Leptobrachium</taxon>
    </lineage>
</organism>
<evidence type="ECO:0000313" key="8">
    <source>
        <dbReference type="Ensembl" id="ENSLLEP00000032684.1"/>
    </source>
</evidence>